<dbReference type="AlphaFoldDB" id="A0A1U7P4Y6"/>
<dbReference type="EMBL" id="MSTI01000007">
    <property type="protein sequence ID" value="OLV20231.1"/>
    <property type="molecule type" value="Genomic_DNA"/>
</dbReference>
<comment type="caution">
    <text evidence="1">The sequence shown here is derived from an EMBL/GenBank/DDBJ whole genome shotgun (WGS) entry which is preliminary data.</text>
</comment>
<keyword evidence="2" id="KW-1185">Reference proteome</keyword>
<gene>
    <name evidence="1" type="ORF">BOO71_0000721</name>
</gene>
<proteinExistence type="predicted"/>
<sequence>MPVYAEAPAKVPAISRTWDAHTIDRECGVVVSVRTYRVTLSRQTGEMIATVDGKQVPVLEADRILKGAALTLVSEIIPTPSYLLELAQGVAA</sequence>
<reference evidence="1 2" key="1">
    <citation type="submission" date="2017-01" db="EMBL/GenBank/DDBJ databases">
        <title>Genome Analysis of Deinococcus marmoris KOPRI26562.</title>
        <authorList>
            <person name="Kim J.H."/>
            <person name="Oh H.-M."/>
        </authorList>
    </citation>
    <scope>NUCLEOTIDE SEQUENCE [LARGE SCALE GENOMIC DNA]</scope>
    <source>
        <strain evidence="1 2">KOPRI26562</strain>
    </source>
</reference>
<name>A0A1U7P4Y6_9DEIO</name>
<dbReference type="RefSeq" id="WP_075830183.1">
    <property type="nucleotide sequence ID" value="NZ_MSTI01000007.1"/>
</dbReference>
<dbReference type="STRING" id="249408.BOO71_0000721"/>
<evidence type="ECO:0000313" key="1">
    <source>
        <dbReference type="EMBL" id="OLV20231.1"/>
    </source>
</evidence>
<evidence type="ECO:0000313" key="2">
    <source>
        <dbReference type="Proteomes" id="UP000186607"/>
    </source>
</evidence>
<dbReference type="Proteomes" id="UP000186607">
    <property type="component" value="Unassembled WGS sequence"/>
</dbReference>
<protein>
    <submittedName>
        <fullName evidence="1">Uncharacterized protein</fullName>
    </submittedName>
</protein>
<accession>A0A1U7P4Y6</accession>
<organism evidence="1 2">
    <name type="scientific">Deinococcus marmoris</name>
    <dbReference type="NCBI Taxonomy" id="249408"/>
    <lineage>
        <taxon>Bacteria</taxon>
        <taxon>Thermotogati</taxon>
        <taxon>Deinococcota</taxon>
        <taxon>Deinococci</taxon>
        <taxon>Deinococcales</taxon>
        <taxon>Deinococcaceae</taxon>
        <taxon>Deinococcus</taxon>
    </lineage>
</organism>